<dbReference type="OrthoDB" id="690912at2759"/>
<evidence type="ECO:0000313" key="10">
    <source>
        <dbReference type="Proteomes" id="UP000241394"/>
    </source>
</evidence>
<name>A0A2R6Q3I5_ACTCC</name>
<reference evidence="10" key="2">
    <citation type="journal article" date="2018" name="BMC Genomics">
        <title>A manually annotated Actinidia chinensis var. chinensis (kiwifruit) genome highlights the challenges associated with draft genomes and gene prediction in plants.</title>
        <authorList>
            <person name="Pilkington S.M."/>
            <person name="Crowhurst R."/>
            <person name="Hilario E."/>
            <person name="Nardozza S."/>
            <person name="Fraser L."/>
            <person name="Peng Y."/>
            <person name="Gunaseelan K."/>
            <person name="Simpson R."/>
            <person name="Tahir J."/>
            <person name="Deroles S.C."/>
            <person name="Templeton K."/>
            <person name="Luo Z."/>
            <person name="Davy M."/>
            <person name="Cheng C."/>
            <person name="McNeilage M."/>
            <person name="Scaglione D."/>
            <person name="Liu Y."/>
            <person name="Zhang Q."/>
            <person name="Datson P."/>
            <person name="De Silva N."/>
            <person name="Gardiner S.E."/>
            <person name="Bassett H."/>
            <person name="Chagne D."/>
            <person name="McCallum J."/>
            <person name="Dzierzon H."/>
            <person name="Deng C."/>
            <person name="Wang Y.Y."/>
            <person name="Barron L."/>
            <person name="Manako K."/>
            <person name="Bowen J."/>
            <person name="Foster T.M."/>
            <person name="Erridge Z.A."/>
            <person name="Tiffin H."/>
            <person name="Waite C.N."/>
            <person name="Davies K.M."/>
            <person name="Grierson E.P."/>
            <person name="Laing W.A."/>
            <person name="Kirk R."/>
            <person name="Chen X."/>
            <person name="Wood M."/>
            <person name="Montefiori M."/>
            <person name="Brummell D.A."/>
            <person name="Schwinn K.E."/>
            <person name="Catanach A."/>
            <person name="Fullerton C."/>
            <person name="Li D."/>
            <person name="Meiyalaghan S."/>
            <person name="Nieuwenhuizen N."/>
            <person name="Read N."/>
            <person name="Prakash R."/>
            <person name="Hunter D."/>
            <person name="Zhang H."/>
            <person name="McKenzie M."/>
            <person name="Knabel M."/>
            <person name="Harris A."/>
            <person name="Allan A.C."/>
            <person name="Gleave A."/>
            <person name="Chen A."/>
            <person name="Janssen B.J."/>
            <person name="Plunkett B."/>
            <person name="Ampomah-Dwamena C."/>
            <person name="Voogd C."/>
            <person name="Leif D."/>
            <person name="Lafferty D."/>
            <person name="Souleyre E.J.F."/>
            <person name="Varkonyi-Gasic E."/>
            <person name="Gambi F."/>
            <person name="Hanley J."/>
            <person name="Yao J.L."/>
            <person name="Cheung J."/>
            <person name="David K.M."/>
            <person name="Warren B."/>
            <person name="Marsh K."/>
            <person name="Snowden K.C."/>
            <person name="Lin-Wang K."/>
            <person name="Brian L."/>
            <person name="Martinez-Sanchez M."/>
            <person name="Wang M."/>
            <person name="Ileperuma N."/>
            <person name="Macnee N."/>
            <person name="Campin R."/>
            <person name="McAtee P."/>
            <person name="Drummond R.S.M."/>
            <person name="Espley R.V."/>
            <person name="Ireland H.S."/>
            <person name="Wu R."/>
            <person name="Atkinson R.G."/>
            <person name="Karunairetnam S."/>
            <person name="Bulley S."/>
            <person name="Chunkath S."/>
            <person name="Hanley Z."/>
            <person name="Storey R."/>
            <person name="Thrimawithana A.H."/>
            <person name="Thomson S."/>
            <person name="David C."/>
            <person name="Testolin R."/>
            <person name="Huang H."/>
            <person name="Hellens R.P."/>
            <person name="Schaffer R.J."/>
        </authorList>
    </citation>
    <scope>NUCLEOTIDE SEQUENCE [LARGE SCALE GENOMIC DNA]</scope>
    <source>
        <strain evidence="10">cv. Red5</strain>
    </source>
</reference>
<evidence type="ECO:0000256" key="7">
    <source>
        <dbReference type="SAM" id="MobiDB-lite"/>
    </source>
</evidence>
<dbReference type="Gramene" id="PSS01436">
    <property type="protein sequence ID" value="PSS01436"/>
    <property type="gene ID" value="CEY00_Acc22793"/>
</dbReference>
<keyword evidence="10" id="KW-1185">Reference proteome</keyword>
<evidence type="ECO:0000256" key="2">
    <source>
        <dbReference type="ARBA" id="ARBA00022491"/>
    </source>
</evidence>
<evidence type="ECO:0000256" key="1">
    <source>
        <dbReference type="ARBA" id="ARBA00004123"/>
    </source>
</evidence>
<feature type="region of interest" description="Disordered" evidence="7">
    <location>
        <begin position="198"/>
        <end position="217"/>
    </location>
</feature>
<dbReference type="GO" id="GO:0005634">
    <property type="term" value="C:nucleus"/>
    <property type="evidence" value="ECO:0007669"/>
    <property type="project" value="UniProtKB-SubCell"/>
</dbReference>
<evidence type="ECO:0000259" key="8">
    <source>
        <dbReference type="PROSITE" id="PS51754"/>
    </source>
</evidence>
<organism evidence="9 10">
    <name type="scientific">Actinidia chinensis var. chinensis</name>
    <name type="common">Chinese soft-hair kiwi</name>
    <dbReference type="NCBI Taxonomy" id="1590841"/>
    <lineage>
        <taxon>Eukaryota</taxon>
        <taxon>Viridiplantae</taxon>
        <taxon>Streptophyta</taxon>
        <taxon>Embryophyta</taxon>
        <taxon>Tracheophyta</taxon>
        <taxon>Spermatophyta</taxon>
        <taxon>Magnoliopsida</taxon>
        <taxon>eudicotyledons</taxon>
        <taxon>Gunneridae</taxon>
        <taxon>Pentapetalae</taxon>
        <taxon>asterids</taxon>
        <taxon>Ericales</taxon>
        <taxon>Actinidiaceae</taxon>
        <taxon>Actinidia</taxon>
    </lineage>
</organism>
<accession>A0A2R6Q3I5</accession>
<protein>
    <recommendedName>
        <fullName evidence="6">Transcription repressor</fullName>
    </recommendedName>
    <alternativeName>
        <fullName evidence="6">Ovate family protein</fullName>
    </alternativeName>
</protein>
<dbReference type="NCBIfam" id="TIGR01568">
    <property type="entry name" value="A_thal_3678"/>
    <property type="match status" value="1"/>
</dbReference>
<keyword evidence="2 6" id="KW-0678">Repressor</keyword>
<dbReference type="InterPro" id="IPR006458">
    <property type="entry name" value="Ovate_C"/>
</dbReference>
<dbReference type="GO" id="GO:0045892">
    <property type="term" value="P:negative regulation of DNA-templated transcription"/>
    <property type="evidence" value="ECO:0007669"/>
    <property type="project" value="UniProtKB-UniRule"/>
</dbReference>
<dbReference type="PANTHER" id="PTHR33057:SF21">
    <property type="entry name" value="TRANSCRIPTION REPRESSOR"/>
    <property type="match status" value="1"/>
</dbReference>
<keyword evidence="3 6" id="KW-0805">Transcription regulation</keyword>
<reference evidence="9 10" key="1">
    <citation type="submission" date="2017-07" db="EMBL/GenBank/DDBJ databases">
        <title>An improved, manually edited Actinidia chinensis var. chinensis (kiwifruit) genome highlights the challenges associated with draft genomes and gene prediction in plants.</title>
        <authorList>
            <person name="Pilkington S."/>
            <person name="Crowhurst R."/>
            <person name="Hilario E."/>
            <person name="Nardozza S."/>
            <person name="Fraser L."/>
            <person name="Peng Y."/>
            <person name="Gunaseelan K."/>
            <person name="Simpson R."/>
            <person name="Tahir J."/>
            <person name="Deroles S."/>
            <person name="Templeton K."/>
            <person name="Luo Z."/>
            <person name="Davy M."/>
            <person name="Cheng C."/>
            <person name="Mcneilage M."/>
            <person name="Scaglione D."/>
            <person name="Liu Y."/>
            <person name="Zhang Q."/>
            <person name="Datson P."/>
            <person name="De Silva N."/>
            <person name="Gardiner S."/>
            <person name="Bassett H."/>
            <person name="Chagne D."/>
            <person name="Mccallum J."/>
            <person name="Dzierzon H."/>
            <person name="Deng C."/>
            <person name="Wang Y.-Y."/>
            <person name="Barron N."/>
            <person name="Manako K."/>
            <person name="Bowen J."/>
            <person name="Foster T."/>
            <person name="Erridge Z."/>
            <person name="Tiffin H."/>
            <person name="Waite C."/>
            <person name="Davies K."/>
            <person name="Grierson E."/>
            <person name="Laing W."/>
            <person name="Kirk R."/>
            <person name="Chen X."/>
            <person name="Wood M."/>
            <person name="Montefiori M."/>
            <person name="Brummell D."/>
            <person name="Schwinn K."/>
            <person name="Catanach A."/>
            <person name="Fullerton C."/>
            <person name="Li D."/>
            <person name="Meiyalaghan S."/>
            <person name="Nieuwenhuizen N."/>
            <person name="Read N."/>
            <person name="Prakash R."/>
            <person name="Hunter D."/>
            <person name="Zhang H."/>
            <person name="Mckenzie M."/>
            <person name="Knabel M."/>
            <person name="Harris A."/>
            <person name="Allan A."/>
            <person name="Chen A."/>
            <person name="Janssen B."/>
            <person name="Plunkett B."/>
            <person name="Dwamena C."/>
            <person name="Voogd C."/>
            <person name="Leif D."/>
            <person name="Lafferty D."/>
            <person name="Souleyre E."/>
            <person name="Varkonyi-Gasic E."/>
            <person name="Gambi F."/>
            <person name="Hanley J."/>
            <person name="Yao J.-L."/>
            <person name="Cheung J."/>
            <person name="David K."/>
            <person name="Warren B."/>
            <person name="Marsh K."/>
            <person name="Snowden K."/>
            <person name="Lin-Wang K."/>
            <person name="Brian L."/>
            <person name="Martinez-Sanchez M."/>
            <person name="Wang M."/>
            <person name="Ileperuma N."/>
            <person name="Macnee N."/>
            <person name="Campin R."/>
            <person name="Mcatee P."/>
            <person name="Drummond R."/>
            <person name="Espley R."/>
            <person name="Ireland H."/>
            <person name="Wu R."/>
            <person name="Atkinson R."/>
            <person name="Karunairetnam S."/>
            <person name="Bulley S."/>
            <person name="Chunkath S."/>
            <person name="Hanley Z."/>
            <person name="Storey R."/>
            <person name="Thrimawithana A."/>
            <person name="Thomson S."/>
            <person name="David C."/>
            <person name="Testolin R."/>
        </authorList>
    </citation>
    <scope>NUCLEOTIDE SEQUENCE [LARGE SCALE GENOMIC DNA]</scope>
    <source>
        <strain evidence="10">cv. Red5</strain>
        <tissue evidence="9">Young leaf</tissue>
    </source>
</reference>
<dbReference type="InParanoid" id="A0A2R6Q3I5"/>
<feature type="region of interest" description="Disordered" evidence="7">
    <location>
        <begin position="24"/>
        <end position="43"/>
    </location>
</feature>
<keyword evidence="5 6" id="KW-0539">Nucleus</keyword>
<evidence type="ECO:0000256" key="3">
    <source>
        <dbReference type="ARBA" id="ARBA00023015"/>
    </source>
</evidence>
<dbReference type="PROSITE" id="PS51754">
    <property type="entry name" value="OVATE"/>
    <property type="match status" value="1"/>
</dbReference>
<dbReference type="EMBL" id="NKQK01000020">
    <property type="protein sequence ID" value="PSS01436.1"/>
    <property type="molecule type" value="Genomic_DNA"/>
</dbReference>
<feature type="region of interest" description="Disordered" evidence="7">
    <location>
        <begin position="107"/>
        <end position="134"/>
    </location>
</feature>
<comment type="caution">
    <text evidence="9">The sequence shown here is derived from an EMBL/GenBank/DDBJ whole genome shotgun (WGS) entry which is preliminary data.</text>
</comment>
<dbReference type="AlphaFoldDB" id="A0A2R6Q3I5"/>
<dbReference type="PANTHER" id="PTHR33057">
    <property type="entry name" value="TRANSCRIPTION REPRESSOR OFP7-RELATED"/>
    <property type="match status" value="1"/>
</dbReference>
<sequence length="217" mass="24021">MSHIFWKHFRICFSKFKCFSTSLPPPPPSPSQDQQILPSTTTTTTTSTTLIKTFNSLYDYSLTSDSLSSSNSLCSSSSLSLSSADSPPPDIAAVLASPRFFVPSPGGSNSIIDSPESDPPVAGSVAVRTDSPDPYSDFRRSMQEMVEARELTEVKANWDYLHELLVCYLSLNPQHTHKFIIRAFADLLVSLMSSETADIHRRKPDSRQRSAVSRRLL</sequence>
<evidence type="ECO:0000256" key="6">
    <source>
        <dbReference type="RuleBase" id="RU367028"/>
    </source>
</evidence>
<proteinExistence type="predicted"/>
<comment type="subcellular location">
    <subcellularLocation>
        <location evidence="1 6">Nucleus</location>
    </subcellularLocation>
</comment>
<dbReference type="STRING" id="1590841.A0A2R6Q3I5"/>
<evidence type="ECO:0000256" key="5">
    <source>
        <dbReference type="ARBA" id="ARBA00023242"/>
    </source>
</evidence>
<gene>
    <name evidence="9" type="ORF">CEY00_Acc22793</name>
</gene>
<dbReference type="Pfam" id="PF04844">
    <property type="entry name" value="Ovate"/>
    <property type="match status" value="1"/>
</dbReference>
<dbReference type="Proteomes" id="UP000241394">
    <property type="component" value="Chromosome LG20"/>
</dbReference>
<comment type="function">
    <text evidence="6">Transcriptional repressor that regulates multiple aspects of plant growth and development.</text>
</comment>
<evidence type="ECO:0000313" key="9">
    <source>
        <dbReference type="EMBL" id="PSS01436.1"/>
    </source>
</evidence>
<evidence type="ECO:0000256" key="4">
    <source>
        <dbReference type="ARBA" id="ARBA00023163"/>
    </source>
</evidence>
<feature type="compositionally biased region" description="Low complexity" evidence="7">
    <location>
        <begin position="31"/>
        <end position="43"/>
    </location>
</feature>
<dbReference type="OMA" id="LMCYLTL"/>
<dbReference type="InterPro" id="IPR038933">
    <property type="entry name" value="Ovate"/>
</dbReference>
<keyword evidence="4 6" id="KW-0804">Transcription</keyword>
<feature type="domain" description="OVATE" evidence="8">
    <location>
        <begin position="127"/>
        <end position="190"/>
    </location>
</feature>